<keyword evidence="7 8" id="KW-0472">Membrane</keyword>
<dbReference type="RefSeq" id="WP_208320307.1">
    <property type="nucleotide sequence ID" value="NZ_SOBG01000001.1"/>
</dbReference>
<feature type="transmembrane region" description="Helical" evidence="9">
    <location>
        <begin position="166"/>
        <end position="185"/>
    </location>
</feature>
<dbReference type="PIRSF" id="PIRSF006351">
    <property type="entry name" value="PTS_EIIC-Cellobiose"/>
    <property type="match status" value="1"/>
</dbReference>
<evidence type="ECO:0000256" key="5">
    <source>
        <dbReference type="ARBA" id="ARBA00022692"/>
    </source>
</evidence>
<feature type="domain" description="PTS EIIC type-3" evidence="10">
    <location>
        <begin position="8"/>
        <end position="436"/>
    </location>
</feature>
<dbReference type="AlphaFoldDB" id="A0AA46E189"/>
<comment type="caution">
    <text evidence="11">The sequence shown here is derived from an EMBL/GenBank/DDBJ whole genome shotgun (WGS) entry which is preliminary data.</text>
</comment>
<dbReference type="InterPro" id="IPR051088">
    <property type="entry name" value="PTS_Sugar-EIIC/EIIB"/>
</dbReference>
<keyword evidence="6 9" id="KW-1133">Transmembrane helix</keyword>
<keyword evidence="3 8" id="KW-1003">Cell membrane</keyword>
<evidence type="ECO:0000256" key="8">
    <source>
        <dbReference type="PIRNR" id="PIRNR006351"/>
    </source>
</evidence>
<evidence type="ECO:0000256" key="6">
    <source>
        <dbReference type="ARBA" id="ARBA00022989"/>
    </source>
</evidence>
<dbReference type="PROSITE" id="PS51105">
    <property type="entry name" value="PTS_EIIC_TYPE_3"/>
    <property type="match status" value="1"/>
</dbReference>
<dbReference type="InterPro" id="IPR003352">
    <property type="entry name" value="PTS_EIIC"/>
</dbReference>
<dbReference type="GO" id="GO:0009401">
    <property type="term" value="P:phosphoenolpyruvate-dependent sugar phosphotransferase system"/>
    <property type="evidence" value="ECO:0007669"/>
    <property type="project" value="InterPro"/>
</dbReference>
<dbReference type="NCBIfam" id="TIGR00410">
    <property type="entry name" value="lacE"/>
    <property type="match status" value="1"/>
</dbReference>
<organism evidence="11 12">
    <name type="scientific">Hypnocyclicus thermotrophus</name>
    <dbReference type="NCBI Taxonomy" id="1627895"/>
    <lineage>
        <taxon>Bacteria</taxon>
        <taxon>Fusobacteriati</taxon>
        <taxon>Fusobacteriota</taxon>
        <taxon>Fusobacteriia</taxon>
        <taxon>Fusobacteriales</taxon>
        <taxon>Fusobacteriaceae</taxon>
        <taxon>Hypnocyclicus</taxon>
    </lineage>
</organism>
<dbReference type="InterPro" id="IPR004796">
    <property type="entry name" value="PTS_IIC_cello"/>
</dbReference>
<feature type="transmembrane region" description="Helical" evidence="9">
    <location>
        <begin position="32"/>
        <end position="53"/>
    </location>
</feature>
<feature type="transmembrane region" description="Helical" evidence="9">
    <location>
        <begin position="245"/>
        <end position="267"/>
    </location>
</feature>
<sequence>MSKMMNFVEEKLLPIAGKMASNKHLTALKDGFVFTMPFLIIGSIVLLLVNLPISQEYLSEGIKNPIYMKWYADLMAAHKANWVQPFYVSMGIMSLFVSFGIGYSLSQQYGLNNITGGFLSLFTFLLTSAKLDWLPVGQASGASNLFHIPDGGWMPVMDARYLDAKGLFTAIICAFVSVEVFKILVKAKLTIKLPDSVPPAIARSFELLTPIIAMILIFQPISIIVQKVQGVMIPELIMRLFQPLVSASDSLPAVISILIIVHVLWFAGLHGVNVVVAIINPIILSNLAANQAALQAGEVLPKIFAGGFLDSFVYLGGSGATLGLAIAMSRSRVEHLRSIGKISIVPGLFNINEPVIFGSPIVMNPILFIPFVTVPIINATIAWFAVKSGLVGKIITLVPWTTPAPIAAFFATNFNFMAFVLSLGLIVLSTIIYIPFLKIYEDSLLKEEETQTVSA</sequence>
<dbReference type="PANTHER" id="PTHR33989:SF4">
    <property type="entry name" value="PTS SYSTEM N,N'-DIACETYLCHITOBIOSE-SPECIFIC EIIC COMPONENT"/>
    <property type="match status" value="1"/>
</dbReference>
<keyword evidence="12" id="KW-1185">Reference proteome</keyword>
<evidence type="ECO:0000256" key="2">
    <source>
        <dbReference type="ARBA" id="ARBA00022448"/>
    </source>
</evidence>
<keyword evidence="4 8" id="KW-0762">Sugar transport</keyword>
<comment type="subcellular location">
    <subcellularLocation>
        <location evidence="1">Cell membrane</location>
        <topology evidence="1">Multi-pass membrane protein</topology>
    </subcellularLocation>
</comment>
<feature type="transmembrane region" description="Helical" evidence="9">
    <location>
        <begin position="274"/>
        <end position="297"/>
    </location>
</feature>
<feature type="transmembrane region" description="Helical" evidence="9">
    <location>
        <begin position="303"/>
        <end position="327"/>
    </location>
</feature>
<evidence type="ECO:0000256" key="4">
    <source>
        <dbReference type="ARBA" id="ARBA00022597"/>
    </source>
</evidence>
<feature type="transmembrane region" description="Helical" evidence="9">
    <location>
        <begin position="110"/>
        <end position="129"/>
    </location>
</feature>
<dbReference type="EMBL" id="SOBG01000001">
    <property type="protein sequence ID" value="TDT72478.1"/>
    <property type="molecule type" value="Genomic_DNA"/>
</dbReference>
<evidence type="ECO:0000313" key="12">
    <source>
        <dbReference type="Proteomes" id="UP000294678"/>
    </source>
</evidence>
<dbReference type="GO" id="GO:0005886">
    <property type="term" value="C:plasma membrane"/>
    <property type="evidence" value="ECO:0007669"/>
    <property type="project" value="UniProtKB-SubCell"/>
</dbReference>
<dbReference type="NCBIfam" id="TIGR00359">
    <property type="entry name" value="cello_pts_IIC"/>
    <property type="match status" value="1"/>
</dbReference>
<evidence type="ECO:0000256" key="9">
    <source>
        <dbReference type="SAM" id="Phobius"/>
    </source>
</evidence>
<accession>A0AA46E189</accession>
<dbReference type="InterPro" id="IPR004501">
    <property type="entry name" value="PTS_EIIC_3"/>
</dbReference>
<evidence type="ECO:0000256" key="3">
    <source>
        <dbReference type="ARBA" id="ARBA00022475"/>
    </source>
</evidence>
<evidence type="ECO:0000256" key="7">
    <source>
        <dbReference type="ARBA" id="ARBA00023136"/>
    </source>
</evidence>
<evidence type="ECO:0000256" key="1">
    <source>
        <dbReference type="ARBA" id="ARBA00004651"/>
    </source>
</evidence>
<evidence type="ECO:0000313" key="11">
    <source>
        <dbReference type="EMBL" id="TDT72478.1"/>
    </source>
</evidence>
<evidence type="ECO:0000259" key="10">
    <source>
        <dbReference type="PROSITE" id="PS51105"/>
    </source>
</evidence>
<gene>
    <name evidence="11" type="ORF">EV215_0284</name>
</gene>
<proteinExistence type="predicted"/>
<feature type="transmembrane region" description="Helical" evidence="9">
    <location>
        <begin position="82"/>
        <end position="103"/>
    </location>
</feature>
<feature type="transmembrane region" description="Helical" evidence="9">
    <location>
        <begin position="406"/>
        <end position="436"/>
    </location>
</feature>
<dbReference type="GO" id="GO:0008982">
    <property type="term" value="F:protein-N(PI)-phosphohistidine-sugar phosphotransferase activity"/>
    <property type="evidence" value="ECO:0007669"/>
    <property type="project" value="UniProtKB-UniRule"/>
</dbReference>
<dbReference type="PANTHER" id="PTHR33989">
    <property type="match status" value="1"/>
</dbReference>
<comment type="function">
    <text evidence="8">The phosphoenolpyruvate-dependent sugar phosphotransferase system (PTS), a major carbohydrate active -transport system, catalyzes the phosphorylation of incoming sugar substrates concomitant with their translocation across the cell membrane.</text>
</comment>
<dbReference type="Pfam" id="PF02378">
    <property type="entry name" value="PTS_EIIC"/>
    <property type="match status" value="1"/>
</dbReference>
<reference evidence="11 12" key="1">
    <citation type="submission" date="2019-03" db="EMBL/GenBank/DDBJ databases">
        <title>Genomic Encyclopedia of Type Strains, Phase IV (KMG-IV): sequencing the most valuable type-strain genomes for metagenomic binning, comparative biology and taxonomic classification.</title>
        <authorList>
            <person name="Goeker M."/>
        </authorList>
    </citation>
    <scope>NUCLEOTIDE SEQUENCE [LARGE SCALE GENOMIC DNA]</scope>
    <source>
        <strain evidence="11 12">DSM 100055</strain>
    </source>
</reference>
<keyword evidence="2 8" id="KW-0813">Transport</keyword>
<dbReference type="Proteomes" id="UP000294678">
    <property type="component" value="Unassembled WGS sequence"/>
</dbReference>
<name>A0AA46E189_9FUSO</name>
<keyword evidence="5 9" id="KW-0812">Transmembrane</keyword>
<feature type="transmembrane region" description="Helical" evidence="9">
    <location>
        <begin position="366"/>
        <end position="386"/>
    </location>
</feature>
<protein>
    <recommendedName>
        <fullName evidence="8">Permease IIC component</fullName>
    </recommendedName>
</protein>
<feature type="transmembrane region" description="Helical" evidence="9">
    <location>
        <begin position="205"/>
        <end position="225"/>
    </location>
</feature>